<keyword evidence="6 8" id="KW-0720">Serine protease</keyword>
<keyword evidence="4 9" id="KW-0732">Signal</keyword>
<reference evidence="13" key="1">
    <citation type="submission" date="2023-02" db="EMBL/GenBank/DDBJ databases">
        <title>Identification and recombinant expression of a fungal hydrolase from Papiliotrema laurentii that hydrolyzes apple cutin and clears colloidal polyester polyurethane.</title>
        <authorList>
            <consortium name="DOE Joint Genome Institute"/>
            <person name="Roman V.A."/>
            <person name="Bojanowski C."/>
            <person name="Crable B.R."/>
            <person name="Wagner D.N."/>
            <person name="Hung C.S."/>
            <person name="Nadeau L.J."/>
            <person name="Schratz L."/>
            <person name="Haridas S."/>
            <person name="Pangilinan J."/>
            <person name="Lipzen A."/>
            <person name="Na H."/>
            <person name="Yan M."/>
            <person name="Ng V."/>
            <person name="Grigoriev I.V."/>
            <person name="Spatafora J.W."/>
            <person name="Barlow D."/>
            <person name="Biffinger J."/>
            <person name="Kelley-Loughnane N."/>
            <person name="Varaljay V.A."/>
            <person name="Crookes-Goodson W.J."/>
        </authorList>
    </citation>
    <scope>NUCLEOTIDE SEQUENCE</scope>
    <source>
        <strain evidence="13">5307AH</strain>
    </source>
</reference>
<dbReference type="GO" id="GO:0016020">
    <property type="term" value="C:membrane"/>
    <property type="evidence" value="ECO:0007669"/>
    <property type="project" value="InterPro"/>
</dbReference>
<sequence>MMFLRPSVATIAIVASLASAVSGALVNLKDVKPVTTGTATIVPGRYIVEFDSSAHLDGLAKRAESPHEAVYNDLRARAVSFDIQAQYNSELFIGASLSLSSDDDLAALAATTGVINITPVRLLSLPYIIDTEALRWPARNTQAQAPVAAPPASNASAVTAASASVTTVCTGKGRKEKCTTSTIYPSATPKPSQSLTGFSALPQIQADQVQASGNKGKGVKIGIIDGGVDYTRAPLGGCFGPGCKIAGGYDFVGDNYDGSNTPVPDNDPFDNCYTHGTITAGIIGANDNEYNVTGVAPEATLYQYRVFGCNGASSDDIVIQAMLRAYQDDVDIINLSLGELSGWTNGALSNVASRLAKRGVIVTAAAGNQGQVGSWYSYSPGAGLGVINVGSTDNAIIPAQQLTTSTGYGPITYYTFESFTQSATAPLTPGAAYPIYVYTNDPNTGIEGCAQGSVDLSGKMLVVPRGACSLSDKARFAYLSGAVGVLVVNTPTQYPLYQNFPLTNFAIIGSDDGNYLIDQFKAGNNITLSFSFSPVAAPNTFTGNTTSYFSEIGPTNDLFFAPSITAPGQNIVAVIPYNPNSFFYNWTESDGTSYSSAFAAGAAALYVNAKGSNVTPKTVKEAFEYSAVPLPVSLSDPSLLTVAAQGAGKLQLANAISSNTVVSPTELNLNDTANFQSIQYVTLKNTGKSTIRYSLKHVPAGTSLTFGTGDLAGQPQAQPVPQVANAASVWLSQSSITLWPGATTIVLLKFTPPSGLDASQFPVYSGYIEITGGSSPVRVPYLGVAARMRDMPIIDASTYAFGIPTPIILDGQQNVQSGFQTYTFQNGDFPTAVYRLVGGTRILTLDLVSANSSLGFTPNYNTRRDVVVSPEVRERELALMKKAVVEPRRLQSSSDSITSSGGGLLSFWCQLTKGKGFGCQSSGPNTYNAVPIVGKLYEANYIARSSNDADGAGGTYSTFAFSTPAFANGTTVSNGSYRFLLRALKITGDVRKEEDYEAWLSQPFAVAA</sequence>
<dbReference type="InterPro" id="IPR036852">
    <property type="entry name" value="Peptidase_S8/S53_dom_sf"/>
</dbReference>
<evidence type="ECO:0000313" key="14">
    <source>
        <dbReference type="Proteomes" id="UP001182556"/>
    </source>
</evidence>
<feature type="active site" description="Charge relay system" evidence="7 8">
    <location>
        <position position="275"/>
    </location>
</feature>
<name>A0AAD9CZA6_PAPLA</name>
<proteinExistence type="inferred from homology"/>
<dbReference type="Pfam" id="PF00082">
    <property type="entry name" value="Peptidase_S8"/>
    <property type="match status" value="1"/>
</dbReference>
<evidence type="ECO:0000256" key="5">
    <source>
        <dbReference type="ARBA" id="ARBA00022801"/>
    </source>
</evidence>
<dbReference type="Gene3D" id="3.40.50.200">
    <property type="entry name" value="Peptidase S8/S53 domain"/>
    <property type="match status" value="2"/>
</dbReference>
<dbReference type="SUPFAM" id="SSF52743">
    <property type="entry name" value="Subtilisin-like"/>
    <property type="match status" value="1"/>
</dbReference>
<dbReference type="Proteomes" id="UP001182556">
    <property type="component" value="Unassembled WGS sequence"/>
</dbReference>
<evidence type="ECO:0000256" key="8">
    <source>
        <dbReference type="PROSITE-ProRule" id="PRU01240"/>
    </source>
</evidence>
<evidence type="ECO:0000256" key="7">
    <source>
        <dbReference type="PIRSR" id="PIRSR615500-1"/>
    </source>
</evidence>
<keyword evidence="2" id="KW-0134">Cell wall</keyword>
<gene>
    <name evidence="13" type="ORF">DB88DRAFT_490234</name>
</gene>
<dbReference type="Pfam" id="PF02225">
    <property type="entry name" value="PA"/>
    <property type="match status" value="1"/>
</dbReference>
<comment type="caution">
    <text evidence="13">The sequence shown here is derived from an EMBL/GenBank/DDBJ whole genome shotgun (WGS) entry which is preliminary data.</text>
</comment>
<feature type="active site" description="Charge relay system" evidence="7 8">
    <location>
        <position position="225"/>
    </location>
</feature>
<dbReference type="PROSITE" id="PS51892">
    <property type="entry name" value="SUBTILASE"/>
    <property type="match status" value="1"/>
</dbReference>
<evidence type="ECO:0000259" key="10">
    <source>
        <dbReference type="Pfam" id="PF00082"/>
    </source>
</evidence>
<keyword evidence="3 8" id="KW-0645">Protease</keyword>
<dbReference type="InterPro" id="IPR034187">
    <property type="entry name" value="Peptidases_S8_5"/>
</dbReference>
<feature type="domain" description="C5a peptidase/Subtilisin-like protease SBT2-like Fn3-like" evidence="12">
    <location>
        <begin position="668"/>
        <end position="782"/>
    </location>
</feature>
<dbReference type="GO" id="GO:0005615">
    <property type="term" value="C:extracellular space"/>
    <property type="evidence" value="ECO:0007669"/>
    <property type="project" value="TreeGrafter"/>
</dbReference>
<dbReference type="InterPro" id="IPR050131">
    <property type="entry name" value="Peptidase_S8_subtilisin-like"/>
</dbReference>
<feature type="signal peptide" evidence="9">
    <location>
        <begin position="1"/>
        <end position="23"/>
    </location>
</feature>
<dbReference type="Pfam" id="PF06280">
    <property type="entry name" value="fn3_5"/>
    <property type="match status" value="1"/>
</dbReference>
<evidence type="ECO:0000313" key="13">
    <source>
        <dbReference type="EMBL" id="KAK1924395.1"/>
    </source>
</evidence>
<evidence type="ECO:0000256" key="6">
    <source>
        <dbReference type="ARBA" id="ARBA00022825"/>
    </source>
</evidence>
<feature type="domain" description="PA" evidence="11">
    <location>
        <begin position="447"/>
        <end position="493"/>
    </location>
</feature>
<accession>A0AAD9CZA6</accession>
<dbReference type="PANTHER" id="PTHR43806:SF66">
    <property type="entry name" value="SERIN ENDOPEPTIDASE"/>
    <property type="match status" value="1"/>
</dbReference>
<evidence type="ECO:0000256" key="2">
    <source>
        <dbReference type="ARBA" id="ARBA00022512"/>
    </source>
</evidence>
<evidence type="ECO:0000256" key="1">
    <source>
        <dbReference type="ARBA" id="ARBA00011073"/>
    </source>
</evidence>
<dbReference type="InterPro" id="IPR000209">
    <property type="entry name" value="Peptidase_S8/S53_dom"/>
</dbReference>
<feature type="chain" id="PRO_5042078156" evidence="9">
    <location>
        <begin position="24"/>
        <end position="1008"/>
    </location>
</feature>
<dbReference type="InterPro" id="IPR046450">
    <property type="entry name" value="PA_dom_sf"/>
</dbReference>
<feature type="active site" description="Charge relay system" evidence="7 8">
    <location>
        <position position="593"/>
    </location>
</feature>
<keyword evidence="14" id="KW-1185">Reference proteome</keyword>
<dbReference type="GO" id="GO:0006508">
    <property type="term" value="P:proteolysis"/>
    <property type="evidence" value="ECO:0007669"/>
    <property type="project" value="UniProtKB-KW"/>
</dbReference>
<evidence type="ECO:0000259" key="11">
    <source>
        <dbReference type="Pfam" id="PF02225"/>
    </source>
</evidence>
<organism evidence="13 14">
    <name type="scientific">Papiliotrema laurentii</name>
    <name type="common">Cryptococcus laurentii</name>
    <dbReference type="NCBI Taxonomy" id="5418"/>
    <lineage>
        <taxon>Eukaryota</taxon>
        <taxon>Fungi</taxon>
        <taxon>Dikarya</taxon>
        <taxon>Basidiomycota</taxon>
        <taxon>Agaricomycotina</taxon>
        <taxon>Tremellomycetes</taxon>
        <taxon>Tremellales</taxon>
        <taxon>Rhynchogastremaceae</taxon>
        <taxon>Papiliotrema</taxon>
    </lineage>
</organism>
<dbReference type="GO" id="GO:0004252">
    <property type="term" value="F:serine-type endopeptidase activity"/>
    <property type="evidence" value="ECO:0007669"/>
    <property type="project" value="UniProtKB-UniRule"/>
</dbReference>
<dbReference type="CDD" id="cd07489">
    <property type="entry name" value="Peptidases_S8_5"/>
    <property type="match status" value="1"/>
</dbReference>
<protein>
    <submittedName>
        <fullName evidence="13">Peptidase</fullName>
    </submittedName>
</protein>
<comment type="similarity">
    <text evidence="1 8">Belongs to the peptidase S8 family.</text>
</comment>
<dbReference type="SUPFAM" id="SSF52025">
    <property type="entry name" value="PA domain"/>
    <property type="match status" value="1"/>
</dbReference>
<dbReference type="PRINTS" id="PR00723">
    <property type="entry name" value="SUBTILISIN"/>
</dbReference>
<dbReference type="EMBL" id="JAODAN010000005">
    <property type="protein sequence ID" value="KAK1924395.1"/>
    <property type="molecule type" value="Genomic_DNA"/>
</dbReference>
<dbReference type="InterPro" id="IPR015500">
    <property type="entry name" value="Peptidase_S8_subtilisin-rel"/>
</dbReference>
<evidence type="ECO:0000256" key="3">
    <source>
        <dbReference type="ARBA" id="ARBA00022670"/>
    </source>
</evidence>
<evidence type="ECO:0000259" key="12">
    <source>
        <dbReference type="Pfam" id="PF06280"/>
    </source>
</evidence>
<evidence type="ECO:0000256" key="9">
    <source>
        <dbReference type="SAM" id="SignalP"/>
    </source>
</evidence>
<keyword evidence="5 8" id="KW-0378">Hydrolase</keyword>
<dbReference type="InterPro" id="IPR003137">
    <property type="entry name" value="PA_domain"/>
</dbReference>
<dbReference type="AlphaFoldDB" id="A0AAD9CZA6"/>
<keyword evidence="2" id="KW-0964">Secreted</keyword>
<evidence type="ECO:0000256" key="4">
    <source>
        <dbReference type="ARBA" id="ARBA00022729"/>
    </source>
</evidence>
<dbReference type="PANTHER" id="PTHR43806">
    <property type="entry name" value="PEPTIDASE S8"/>
    <property type="match status" value="1"/>
</dbReference>
<feature type="domain" description="Peptidase S8/S53" evidence="10">
    <location>
        <begin position="216"/>
        <end position="627"/>
    </location>
</feature>
<dbReference type="InterPro" id="IPR010435">
    <property type="entry name" value="C5a/SBT2-like_Fn3"/>
</dbReference>